<reference evidence="3" key="1">
    <citation type="journal article" date="2019" name="Int. J. Syst. Evol. Microbiol.">
        <title>The Global Catalogue of Microorganisms (GCM) 10K type strain sequencing project: providing services to taxonomists for standard genome sequencing and annotation.</title>
        <authorList>
            <consortium name="The Broad Institute Genomics Platform"/>
            <consortium name="The Broad Institute Genome Sequencing Center for Infectious Disease"/>
            <person name="Wu L."/>
            <person name="Ma J."/>
        </authorList>
    </citation>
    <scope>NUCLEOTIDE SEQUENCE [LARGE SCALE GENOMIC DNA]</scope>
    <source>
        <strain evidence="3">JCM 14603</strain>
    </source>
</reference>
<dbReference type="Gene3D" id="3.30.1340.30">
    <property type="match status" value="2"/>
</dbReference>
<keyword evidence="3" id="KW-1185">Reference proteome</keyword>
<accession>A0ABP3T4E1</accession>
<feature type="domain" description="BON" evidence="1">
    <location>
        <begin position="1"/>
        <end position="46"/>
    </location>
</feature>
<protein>
    <recommendedName>
        <fullName evidence="1">BON domain-containing protein</fullName>
    </recommendedName>
</protein>
<dbReference type="PROSITE" id="PS50914">
    <property type="entry name" value="BON"/>
    <property type="match status" value="2"/>
</dbReference>
<dbReference type="PANTHER" id="PTHR34606:SF15">
    <property type="entry name" value="BON DOMAIN-CONTAINING PROTEIN"/>
    <property type="match status" value="1"/>
</dbReference>
<dbReference type="PANTHER" id="PTHR34606">
    <property type="entry name" value="BON DOMAIN-CONTAINING PROTEIN"/>
    <property type="match status" value="1"/>
</dbReference>
<organism evidence="2 3">
    <name type="scientific">Sphingomonas insulae</name>
    <dbReference type="NCBI Taxonomy" id="424800"/>
    <lineage>
        <taxon>Bacteria</taxon>
        <taxon>Pseudomonadati</taxon>
        <taxon>Pseudomonadota</taxon>
        <taxon>Alphaproteobacteria</taxon>
        <taxon>Sphingomonadales</taxon>
        <taxon>Sphingomonadaceae</taxon>
        <taxon>Sphingomonas</taxon>
    </lineage>
</organism>
<gene>
    <name evidence="2" type="ORF">GCM10009102_30540</name>
</gene>
<evidence type="ECO:0000259" key="1">
    <source>
        <dbReference type="PROSITE" id="PS50914"/>
    </source>
</evidence>
<dbReference type="InterPro" id="IPR007055">
    <property type="entry name" value="BON_dom"/>
</dbReference>
<name>A0ABP3T4E1_9SPHN</name>
<evidence type="ECO:0000313" key="2">
    <source>
        <dbReference type="EMBL" id="GAA0676014.1"/>
    </source>
</evidence>
<proteinExistence type="predicted"/>
<comment type="caution">
    <text evidence="2">The sequence shown here is derived from an EMBL/GenBank/DDBJ whole genome shotgun (WGS) entry which is preliminary data.</text>
</comment>
<evidence type="ECO:0000313" key="3">
    <source>
        <dbReference type="Proteomes" id="UP001500238"/>
    </source>
</evidence>
<dbReference type="InterPro" id="IPR051686">
    <property type="entry name" value="Lipoprotein_DolP"/>
</dbReference>
<dbReference type="EMBL" id="BAAAES010000011">
    <property type="protein sequence ID" value="GAA0676014.1"/>
    <property type="molecule type" value="Genomic_DNA"/>
</dbReference>
<feature type="domain" description="BON" evidence="1">
    <location>
        <begin position="49"/>
        <end position="116"/>
    </location>
</feature>
<dbReference type="Proteomes" id="UP001500238">
    <property type="component" value="Unassembled WGS sequence"/>
</dbReference>
<sequence>MKVKVEKGWLTLTGDVHWHFQKEAAEREMHNLMGVLGVSNQITIKPRVDTGGLSDDIQHALHPSWFFDEENVHVTAQEGRIKLNGTVGSWQERQTAASTAWAAPGATSVENDLIVA</sequence>
<dbReference type="Pfam" id="PF04972">
    <property type="entry name" value="BON"/>
    <property type="match status" value="2"/>
</dbReference>